<gene>
    <name evidence="2" type="ORF">ACEZDJ_08465</name>
</gene>
<evidence type="ECO:0000313" key="2">
    <source>
        <dbReference type="EMBL" id="MFC1401317.1"/>
    </source>
</evidence>
<comment type="caution">
    <text evidence="2">The sequence shown here is derived from an EMBL/GenBank/DDBJ whole genome shotgun (WGS) entry which is preliminary data.</text>
</comment>
<reference evidence="2 3" key="1">
    <citation type="submission" date="2024-09" db="EMBL/GenBank/DDBJ databases">
        <authorList>
            <person name="Lee S.D."/>
        </authorList>
    </citation>
    <scope>NUCLEOTIDE SEQUENCE [LARGE SCALE GENOMIC DNA]</scope>
    <source>
        <strain evidence="2 3">N1-5</strain>
    </source>
</reference>
<protein>
    <recommendedName>
        <fullName evidence="1">DUF7848 domain-containing protein</fullName>
    </recommendedName>
</protein>
<dbReference type="EMBL" id="JBHEZZ010000004">
    <property type="protein sequence ID" value="MFC1401317.1"/>
    <property type="molecule type" value="Genomic_DNA"/>
</dbReference>
<evidence type="ECO:0000259" key="1">
    <source>
        <dbReference type="Pfam" id="PF25232"/>
    </source>
</evidence>
<proteinExistence type="predicted"/>
<feature type="domain" description="DUF7848" evidence="1">
    <location>
        <begin position="1"/>
        <end position="80"/>
    </location>
</feature>
<sequence>MGTSTTMRFRNYEIKPDPSGLPLLAAVCVSGDESECGAASDERTDPEQVGRWIAQHLHDTGHARYQRRYADYVTAELGEWL</sequence>
<dbReference type="InterPro" id="IPR057170">
    <property type="entry name" value="DUF7848"/>
</dbReference>
<dbReference type="RefSeq" id="WP_030260328.1">
    <property type="nucleotide sequence ID" value="NZ_JBHEZZ010000004.1"/>
</dbReference>
<name>A0ABV6UIP6_9ACTN</name>
<evidence type="ECO:0000313" key="3">
    <source>
        <dbReference type="Proteomes" id="UP001592528"/>
    </source>
</evidence>
<keyword evidence="3" id="KW-1185">Reference proteome</keyword>
<accession>A0ABV6UIP6</accession>
<organism evidence="2 3">
    <name type="scientific">Streptacidiphilus cavernicola</name>
    <dbReference type="NCBI Taxonomy" id="3342716"/>
    <lineage>
        <taxon>Bacteria</taxon>
        <taxon>Bacillati</taxon>
        <taxon>Actinomycetota</taxon>
        <taxon>Actinomycetes</taxon>
        <taxon>Kitasatosporales</taxon>
        <taxon>Streptomycetaceae</taxon>
        <taxon>Streptacidiphilus</taxon>
    </lineage>
</organism>
<dbReference type="Pfam" id="PF25232">
    <property type="entry name" value="DUF7848"/>
    <property type="match status" value="1"/>
</dbReference>
<dbReference type="Proteomes" id="UP001592528">
    <property type="component" value="Unassembled WGS sequence"/>
</dbReference>